<reference evidence="2" key="1">
    <citation type="submission" date="2023-03" db="EMBL/GenBank/DDBJ databases">
        <title>Massive genome expansion in bonnet fungi (Mycena s.s.) driven by repeated elements and novel gene families across ecological guilds.</title>
        <authorList>
            <consortium name="Lawrence Berkeley National Laboratory"/>
            <person name="Harder C.B."/>
            <person name="Miyauchi S."/>
            <person name="Viragh M."/>
            <person name="Kuo A."/>
            <person name="Thoen E."/>
            <person name="Andreopoulos B."/>
            <person name="Lu D."/>
            <person name="Skrede I."/>
            <person name="Drula E."/>
            <person name="Henrissat B."/>
            <person name="Morin E."/>
            <person name="Kohler A."/>
            <person name="Barry K."/>
            <person name="LaButti K."/>
            <person name="Morin E."/>
            <person name="Salamov A."/>
            <person name="Lipzen A."/>
            <person name="Mereny Z."/>
            <person name="Hegedus B."/>
            <person name="Baldrian P."/>
            <person name="Stursova M."/>
            <person name="Weitz H."/>
            <person name="Taylor A."/>
            <person name="Grigoriev I.V."/>
            <person name="Nagy L.G."/>
            <person name="Martin F."/>
            <person name="Kauserud H."/>
        </authorList>
    </citation>
    <scope>NUCLEOTIDE SEQUENCE</scope>
    <source>
        <strain evidence="2">CBHHK188m</strain>
    </source>
</reference>
<evidence type="ECO:0000313" key="2">
    <source>
        <dbReference type="EMBL" id="KAJ7768633.1"/>
    </source>
</evidence>
<gene>
    <name evidence="2" type="ORF">DFH07DRAFT_954530</name>
</gene>
<name>A0AAD7JPM7_9AGAR</name>
<comment type="caution">
    <text evidence="2">The sequence shown here is derived from an EMBL/GenBank/DDBJ whole genome shotgun (WGS) entry which is preliminary data.</text>
</comment>
<evidence type="ECO:0000256" key="1">
    <source>
        <dbReference type="SAM" id="MobiDB-lite"/>
    </source>
</evidence>
<accession>A0AAD7JPM7</accession>
<organism evidence="2 3">
    <name type="scientific">Mycena maculata</name>
    <dbReference type="NCBI Taxonomy" id="230809"/>
    <lineage>
        <taxon>Eukaryota</taxon>
        <taxon>Fungi</taxon>
        <taxon>Dikarya</taxon>
        <taxon>Basidiomycota</taxon>
        <taxon>Agaricomycotina</taxon>
        <taxon>Agaricomycetes</taxon>
        <taxon>Agaricomycetidae</taxon>
        <taxon>Agaricales</taxon>
        <taxon>Marasmiineae</taxon>
        <taxon>Mycenaceae</taxon>
        <taxon>Mycena</taxon>
    </lineage>
</organism>
<feature type="region of interest" description="Disordered" evidence="1">
    <location>
        <begin position="104"/>
        <end position="126"/>
    </location>
</feature>
<dbReference type="AlphaFoldDB" id="A0AAD7JPM7"/>
<protein>
    <submittedName>
        <fullName evidence="2">Uncharacterized protein</fullName>
    </submittedName>
</protein>
<sequence length="313" mass="35092">MRPAWLQTIQALHHFPHPHLLAHLFEIPWLSCDGTEWLETCGGRRGDSVIATIYLAASNDTISHLVANNFPGHIPLAVVYWFEVKKVRSTSNSSRVPITQRYVDESDSEALDTSPRRAAPHASPPHRHDLFASASGYIADQGPILKPFNLNPGTWKEEDKLALERGNYREWVKKVHAQIGLQSGAMRWLDPNEIPPSFAVYPRAHRTWQDNDVAIRSFLSLTCASSEHVHLESSTSAAGMWAAIRACHTLRGPLDQVNKLRTAMGIQFTDNPDTWLQTAERISELNKAVFVVKGLLRFNGLNMQLPKSPLSND</sequence>
<dbReference type="Proteomes" id="UP001215280">
    <property type="component" value="Unassembled WGS sequence"/>
</dbReference>
<keyword evidence="3" id="KW-1185">Reference proteome</keyword>
<proteinExistence type="predicted"/>
<dbReference type="EMBL" id="JARJLG010000027">
    <property type="protein sequence ID" value="KAJ7768633.1"/>
    <property type="molecule type" value="Genomic_DNA"/>
</dbReference>
<evidence type="ECO:0000313" key="3">
    <source>
        <dbReference type="Proteomes" id="UP001215280"/>
    </source>
</evidence>